<dbReference type="AlphaFoldDB" id="A0A5E4GAM4"/>
<name>A0A5E4GAM4_PRUDU</name>
<dbReference type="Proteomes" id="UP000327085">
    <property type="component" value="Chromosome 6"/>
</dbReference>
<evidence type="ECO:0000313" key="2">
    <source>
        <dbReference type="EMBL" id="VVA36824.1"/>
    </source>
</evidence>
<feature type="region of interest" description="Disordered" evidence="1">
    <location>
        <begin position="1"/>
        <end position="27"/>
    </location>
</feature>
<protein>
    <submittedName>
        <fullName evidence="2">Uncharacterized protein</fullName>
    </submittedName>
</protein>
<sequence>MACATALSISHQKTDGAPKRETSDRRHPCADIFSTESTENSNIKNRGEFRNLVVVGFVVKGSDEAAGKVPCIHKPIHDKITTTRVLHTLGAITRTRPTPPQLSKLL</sequence>
<dbReference type="InParanoid" id="A0A5E4GAM4"/>
<feature type="compositionally biased region" description="Basic and acidic residues" evidence="1">
    <location>
        <begin position="12"/>
        <end position="27"/>
    </location>
</feature>
<dbReference type="EMBL" id="CABIKO010000480">
    <property type="protein sequence ID" value="VVA36824.1"/>
    <property type="molecule type" value="Genomic_DNA"/>
</dbReference>
<evidence type="ECO:0000256" key="1">
    <source>
        <dbReference type="SAM" id="MobiDB-lite"/>
    </source>
</evidence>
<reference evidence="3" key="1">
    <citation type="journal article" date="2020" name="Plant J.">
        <title>Transposons played a major role in the diversification between the closely related almond and peach genomes: results from the almond genome sequence.</title>
        <authorList>
            <person name="Alioto T."/>
            <person name="Alexiou K.G."/>
            <person name="Bardil A."/>
            <person name="Barteri F."/>
            <person name="Castanera R."/>
            <person name="Cruz F."/>
            <person name="Dhingra A."/>
            <person name="Duval H."/>
            <person name="Fernandez I Marti A."/>
            <person name="Frias L."/>
            <person name="Galan B."/>
            <person name="Garcia J.L."/>
            <person name="Howad W."/>
            <person name="Gomez-Garrido J."/>
            <person name="Gut M."/>
            <person name="Julca I."/>
            <person name="Morata J."/>
            <person name="Puigdomenech P."/>
            <person name="Ribeca P."/>
            <person name="Rubio Cabetas M.J."/>
            <person name="Vlasova A."/>
            <person name="Wirthensohn M."/>
            <person name="Garcia-Mas J."/>
            <person name="Gabaldon T."/>
            <person name="Casacuberta J.M."/>
            <person name="Arus P."/>
        </authorList>
    </citation>
    <scope>NUCLEOTIDE SEQUENCE [LARGE SCALE GENOMIC DNA]</scope>
    <source>
        <strain evidence="3">cv. Texas</strain>
    </source>
</reference>
<evidence type="ECO:0000313" key="3">
    <source>
        <dbReference type="Proteomes" id="UP000327085"/>
    </source>
</evidence>
<proteinExistence type="predicted"/>
<dbReference type="Gramene" id="VVA36824">
    <property type="protein sequence ID" value="VVA36824"/>
    <property type="gene ID" value="Prudul26B001353"/>
</dbReference>
<organism evidence="2 3">
    <name type="scientific">Prunus dulcis</name>
    <name type="common">Almond</name>
    <name type="synonym">Amygdalus dulcis</name>
    <dbReference type="NCBI Taxonomy" id="3755"/>
    <lineage>
        <taxon>Eukaryota</taxon>
        <taxon>Viridiplantae</taxon>
        <taxon>Streptophyta</taxon>
        <taxon>Embryophyta</taxon>
        <taxon>Tracheophyta</taxon>
        <taxon>Spermatophyta</taxon>
        <taxon>Magnoliopsida</taxon>
        <taxon>eudicotyledons</taxon>
        <taxon>Gunneridae</taxon>
        <taxon>Pentapetalae</taxon>
        <taxon>rosids</taxon>
        <taxon>fabids</taxon>
        <taxon>Rosales</taxon>
        <taxon>Rosaceae</taxon>
        <taxon>Amygdaloideae</taxon>
        <taxon>Amygdaleae</taxon>
        <taxon>Prunus</taxon>
    </lineage>
</organism>
<gene>
    <name evidence="2" type="ORF">ALMOND_2B001353</name>
</gene>
<accession>A0A5E4GAM4</accession>